<proteinExistence type="predicted"/>
<dbReference type="AlphaFoldDB" id="A0A292GT90"/>
<organism evidence="2">
    <name type="scientific">Ochrobactrum sp. PW1</name>
    <dbReference type="NCBI Taxonomy" id="1882222"/>
    <lineage>
        <taxon>Bacteria</taxon>
        <taxon>Pseudomonadati</taxon>
        <taxon>Pseudomonadota</taxon>
        <taxon>Alphaproteobacteria</taxon>
        <taxon>Hyphomicrobiales</taxon>
        <taxon>Brucellaceae</taxon>
        <taxon>Brucella/Ochrobactrum group</taxon>
        <taxon>Ochrobactrum</taxon>
    </lineage>
</organism>
<protein>
    <recommendedName>
        <fullName evidence="1">Transcriptional regulator TetR C-terminal Proteobacteria type domain-containing protein</fullName>
    </recommendedName>
</protein>
<feature type="domain" description="Transcriptional regulator TetR C-terminal Proteobacteria type" evidence="1">
    <location>
        <begin position="2"/>
        <end position="52"/>
    </location>
</feature>
<name>A0A292GT90_9HYPH</name>
<evidence type="ECO:0000313" key="2">
    <source>
        <dbReference type="EMBL" id="BBA74551.1"/>
    </source>
</evidence>
<sequence length="54" mass="6425">MIGTEFYRAVLRPAWQRLAEGFEDLMSKGKLVRADSWLAAMHWRGLNERDLFER</sequence>
<accession>A0A292GT90</accession>
<dbReference type="EMBL" id="LC171369">
    <property type="protein sequence ID" value="BBA74551.1"/>
    <property type="molecule type" value="Genomic_DNA"/>
</dbReference>
<evidence type="ECO:0000259" key="1">
    <source>
        <dbReference type="Pfam" id="PF14246"/>
    </source>
</evidence>
<dbReference type="Pfam" id="PF14246">
    <property type="entry name" value="TetR_C_7"/>
    <property type="match status" value="1"/>
</dbReference>
<dbReference type="InterPro" id="IPR039536">
    <property type="entry name" value="TetR_C_Proteobacteria"/>
</dbReference>
<reference evidence="2" key="1">
    <citation type="submission" date="2016-07" db="EMBL/GenBank/DDBJ databases">
        <title>Genomics reveals synergistic degradation of pyrene by five bacteria in a mangrove sediment-derived bacterial consortium.</title>
        <authorList>
            <person name="Wanapaisan P."/>
            <person name="Vejarano F."/>
            <person name="Chakraborty J."/>
            <person name="Shintani M."/>
            <person name="Muangchinda C."/>
            <person name="Laothamteep N."/>
            <person name="Suzuki-Minakuchi C."/>
            <person name="Inoue K."/>
            <person name="Nojiri H."/>
            <person name="Pinyakong O."/>
        </authorList>
    </citation>
    <scope>NUCLEOTIDE SEQUENCE</scope>
    <source>
        <strain evidence="2">PW1</strain>
    </source>
</reference>